<feature type="compositionally biased region" description="Basic and acidic residues" evidence="1">
    <location>
        <begin position="150"/>
        <end position="173"/>
    </location>
</feature>
<dbReference type="OrthoDB" id="77911at2759"/>
<keyword evidence="4" id="KW-1185">Reference proteome</keyword>
<accession>A0A9P6DY49</accession>
<evidence type="ECO:0000259" key="2">
    <source>
        <dbReference type="Pfam" id="PF17800"/>
    </source>
</evidence>
<evidence type="ECO:0000313" key="4">
    <source>
        <dbReference type="Proteomes" id="UP000886523"/>
    </source>
</evidence>
<feature type="compositionally biased region" description="Polar residues" evidence="1">
    <location>
        <begin position="227"/>
        <end position="236"/>
    </location>
</feature>
<evidence type="ECO:0000256" key="1">
    <source>
        <dbReference type="SAM" id="MobiDB-lite"/>
    </source>
</evidence>
<feature type="domain" description="Nucleoplasmin-like" evidence="2">
    <location>
        <begin position="7"/>
        <end position="104"/>
    </location>
</feature>
<feature type="region of interest" description="Disordered" evidence="1">
    <location>
        <begin position="130"/>
        <end position="267"/>
    </location>
</feature>
<protein>
    <recommendedName>
        <fullName evidence="2">Nucleoplasmin-like domain-containing protein</fullName>
    </recommendedName>
</protein>
<reference evidence="3" key="1">
    <citation type="journal article" date="2020" name="Nat. Commun.">
        <title>Large-scale genome sequencing of mycorrhizal fungi provides insights into the early evolution of symbiotic traits.</title>
        <authorList>
            <person name="Miyauchi S."/>
            <person name="Kiss E."/>
            <person name="Kuo A."/>
            <person name="Drula E."/>
            <person name="Kohler A."/>
            <person name="Sanchez-Garcia M."/>
            <person name="Morin E."/>
            <person name="Andreopoulos B."/>
            <person name="Barry K.W."/>
            <person name="Bonito G."/>
            <person name="Buee M."/>
            <person name="Carver A."/>
            <person name="Chen C."/>
            <person name="Cichocki N."/>
            <person name="Clum A."/>
            <person name="Culley D."/>
            <person name="Crous P.W."/>
            <person name="Fauchery L."/>
            <person name="Girlanda M."/>
            <person name="Hayes R.D."/>
            <person name="Keri Z."/>
            <person name="LaButti K."/>
            <person name="Lipzen A."/>
            <person name="Lombard V."/>
            <person name="Magnuson J."/>
            <person name="Maillard F."/>
            <person name="Murat C."/>
            <person name="Nolan M."/>
            <person name="Ohm R.A."/>
            <person name="Pangilinan J."/>
            <person name="Pereira M.F."/>
            <person name="Perotto S."/>
            <person name="Peter M."/>
            <person name="Pfister S."/>
            <person name="Riley R."/>
            <person name="Sitrit Y."/>
            <person name="Stielow J.B."/>
            <person name="Szollosi G."/>
            <person name="Zifcakova L."/>
            <person name="Stursova M."/>
            <person name="Spatafora J.W."/>
            <person name="Tedersoo L."/>
            <person name="Vaario L.M."/>
            <person name="Yamada A."/>
            <person name="Yan M."/>
            <person name="Wang P."/>
            <person name="Xu J."/>
            <person name="Bruns T."/>
            <person name="Baldrian P."/>
            <person name="Vilgalys R."/>
            <person name="Dunand C."/>
            <person name="Henrissat B."/>
            <person name="Grigoriev I.V."/>
            <person name="Hibbett D."/>
            <person name="Nagy L.G."/>
            <person name="Martin F.M."/>
        </authorList>
    </citation>
    <scope>NUCLEOTIDE SEQUENCE</scope>
    <source>
        <strain evidence="3">UP504</strain>
    </source>
</reference>
<sequence>MSVAVAVWTLTAQPGKSEAIRFPKDVKISLVTLGETLVDQERSSVKLHVSDEDGDEAEKQSFVLANFVPGKIEAQTVDLIIGENEILEVEVTGKNTVHLTGNYIDQPSIGDDLTDSQDDESAYRLEDVSSDVEMIADDFGDDDDEDEEIETGRIEEVIEEPKPASAKRPRDSTATEGGKPEGNTPKKHKPKHNKGGEAGAPKANKSQEPKSPFPAGKSDGKPESKPANKQSQQQPKPVSANGAPGQGNPSKKDKKKNKSKNKEQQKP</sequence>
<dbReference type="Pfam" id="PF17800">
    <property type="entry name" value="NPL"/>
    <property type="match status" value="1"/>
</dbReference>
<organism evidence="3 4">
    <name type="scientific">Hydnum rufescens UP504</name>
    <dbReference type="NCBI Taxonomy" id="1448309"/>
    <lineage>
        <taxon>Eukaryota</taxon>
        <taxon>Fungi</taxon>
        <taxon>Dikarya</taxon>
        <taxon>Basidiomycota</taxon>
        <taxon>Agaricomycotina</taxon>
        <taxon>Agaricomycetes</taxon>
        <taxon>Cantharellales</taxon>
        <taxon>Hydnaceae</taxon>
        <taxon>Hydnum</taxon>
    </lineage>
</organism>
<proteinExistence type="predicted"/>
<comment type="caution">
    <text evidence="3">The sequence shown here is derived from an EMBL/GenBank/DDBJ whole genome shotgun (WGS) entry which is preliminary data.</text>
</comment>
<dbReference type="EMBL" id="MU128927">
    <property type="protein sequence ID" value="KAF9518092.1"/>
    <property type="molecule type" value="Genomic_DNA"/>
</dbReference>
<dbReference type="InterPro" id="IPR041232">
    <property type="entry name" value="NPL"/>
</dbReference>
<name>A0A9P6DY49_9AGAM</name>
<evidence type="ECO:0000313" key="3">
    <source>
        <dbReference type="EMBL" id="KAF9518092.1"/>
    </source>
</evidence>
<feature type="compositionally biased region" description="Acidic residues" evidence="1">
    <location>
        <begin position="130"/>
        <end position="149"/>
    </location>
</feature>
<dbReference type="Gene3D" id="2.60.120.340">
    <property type="entry name" value="Nucleoplasmin core domain"/>
    <property type="match status" value="1"/>
</dbReference>
<dbReference type="Proteomes" id="UP000886523">
    <property type="component" value="Unassembled WGS sequence"/>
</dbReference>
<gene>
    <name evidence="3" type="ORF">BS47DRAFT_373421</name>
</gene>
<dbReference type="AlphaFoldDB" id="A0A9P6DY49"/>